<dbReference type="Pfam" id="PF03016">
    <property type="entry name" value="Exostosin_GT47"/>
    <property type="match status" value="1"/>
</dbReference>
<feature type="domain" description="Exostosin GT47" evidence="3">
    <location>
        <begin position="230"/>
        <end position="379"/>
    </location>
</feature>
<keyword evidence="4" id="KW-0808">Transferase</keyword>
<accession>A0ABR1FVQ9</accession>
<feature type="signal peptide" evidence="2">
    <location>
        <begin position="1"/>
        <end position="16"/>
    </location>
</feature>
<keyword evidence="2" id="KW-0732">Signal</keyword>
<name>A0ABR1FVQ9_AURAN</name>
<protein>
    <submittedName>
        <fullName evidence="4">Glucuronyl/N-acetylglucosaminyl transferase</fullName>
    </submittedName>
</protein>
<evidence type="ECO:0000259" key="3">
    <source>
        <dbReference type="Pfam" id="PF03016"/>
    </source>
</evidence>
<evidence type="ECO:0000313" key="5">
    <source>
        <dbReference type="Proteomes" id="UP001363151"/>
    </source>
</evidence>
<evidence type="ECO:0000313" key="4">
    <source>
        <dbReference type="EMBL" id="KAK7239557.1"/>
    </source>
</evidence>
<feature type="chain" id="PRO_5047207042" evidence="2">
    <location>
        <begin position="17"/>
        <end position="471"/>
    </location>
</feature>
<sequence length="471" mass="50926">MRAAAVALAVVAAACAKRRDGPETPCPLTYVYDLPEFWDEPFPFAAVADQSEDAIFGPKCATAGMRDTQQYAMPTIALWRLLRGDRCRSTANASAAALFLVPLWPRPKNQQEWAAACAADANLDLAARLPHLTAANAHRHVILIGKGQINPAGNCDAWWRSPRGLVKKFQRVAYSANHAPPGAARGGPPPTLPGSAEPWDYGPAVLTDAALAKSYAPNPLDDEAPYPHLVSAPYPSSVHTRVGGDRPWAAGLNQRPTLVSFAAGLNHGRYASQRRRLRDDCARAGDDCAFADMDAFADAKARARKQAAALAGALGLDAAHHFTDTMRLVEGTQRDVCDYLAEEKQSAVFCLEPGGDSPYRKSIYDSVLSGCIPVVFSQYARAVAPHHWGSFRNASTVFVDEAAYAAGDLDLFEFLRGIPGDAVAAMQRTIDAHAHRLMYALDDYPHDAVENILVGAAHLARRREKRRAPGR</sequence>
<dbReference type="GO" id="GO:0016740">
    <property type="term" value="F:transferase activity"/>
    <property type="evidence" value="ECO:0007669"/>
    <property type="project" value="UniProtKB-KW"/>
</dbReference>
<proteinExistence type="inferred from homology"/>
<dbReference type="InterPro" id="IPR004263">
    <property type="entry name" value="Exostosin"/>
</dbReference>
<dbReference type="PANTHER" id="PTHR11062">
    <property type="entry name" value="EXOSTOSIN HEPARAN SULFATE GLYCOSYLTRANSFERASE -RELATED"/>
    <property type="match status" value="1"/>
</dbReference>
<reference evidence="4 5" key="1">
    <citation type="submission" date="2024-03" db="EMBL/GenBank/DDBJ databases">
        <title>Aureococcus anophagefferens CCMP1851 and Kratosvirus quantuckense: Draft genome of a second virus-susceptible host strain in the model system.</title>
        <authorList>
            <person name="Chase E."/>
            <person name="Truchon A.R."/>
            <person name="Schepens W."/>
            <person name="Wilhelm S.W."/>
        </authorList>
    </citation>
    <scope>NUCLEOTIDE SEQUENCE [LARGE SCALE GENOMIC DNA]</scope>
    <source>
        <strain evidence="4 5">CCMP1851</strain>
    </source>
</reference>
<dbReference type="PANTHER" id="PTHR11062:SF117">
    <property type="entry name" value="XYLOGLUCAN-SPECIFIC GALACTURONOSYLTRANSFERASE 1"/>
    <property type="match status" value="1"/>
</dbReference>
<organism evidence="4 5">
    <name type="scientific">Aureococcus anophagefferens</name>
    <name type="common">Harmful bloom alga</name>
    <dbReference type="NCBI Taxonomy" id="44056"/>
    <lineage>
        <taxon>Eukaryota</taxon>
        <taxon>Sar</taxon>
        <taxon>Stramenopiles</taxon>
        <taxon>Ochrophyta</taxon>
        <taxon>Pelagophyceae</taxon>
        <taxon>Pelagomonadales</taxon>
        <taxon>Pelagomonadaceae</taxon>
        <taxon>Aureococcus</taxon>
    </lineage>
</organism>
<dbReference type="Proteomes" id="UP001363151">
    <property type="component" value="Unassembled WGS sequence"/>
</dbReference>
<dbReference type="InterPro" id="IPR040911">
    <property type="entry name" value="Exostosin_GT47"/>
</dbReference>
<comment type="similarity">
    <text evidence="1">Belongs to the glycosyltransferase 47 family.</text>
</comment>
<evidence type="ECO:0000256" key="1">
    <source>
        <dbReference type="ARBA" id="ARBA00010271"/>
    </source>
</evidence>
<dbReference type="EMBL" id="JBBJCI010000223">
    <property type="protein sequence ID" value="KAK7239557.1"/>
    <property type="molecule type" value="Genomic_DNA"/>
</dbReference>
<dbReference type="PROSITE" id="PS51257">
    <property type="entry name" value="PROKAR_LIPOPROTEIN"/>
    <property type="match status" value="1"/>
</dbReference>
<comment type="caution">
    <text evidence="4">The sequence shown here is derived from an EMBL/GenBank/DDBJ whole genome shotgun (WGS) entry which is preliminary data.</text>
</comment>
<evidence type="ECO:0000256" key="2">
    <source>
        <dbReference type="SAM" id="SignalP"/>
    </source>
</evidence>
<gene>
    <name evidence="4" type="ORF">SO694_00028033</name>
</gene>
<keyword evidence="5" id="KW-1185">Reference proteome</keyword>